<dbReference type="Gene3D" id="3.40.50.12780">
    <property type="entry name" value="N-terminal domain of ligase-like"/>
    <property type="match status" value="1"/>
</dbReference>
<accession>A0A7X3CQD7</accession>
<dbReference type="InterPro" id="IPR020845">
    <property type="entry name" value="AMP-binding_CS"/>
</dbReference>
<feature type="domain" description="AMP-dependent synthetase/ligase" evidence="2">
    <location>
        <begin position="8"/>
        <end position="377"/>
    </location>
</feature>
<dbReference type="PROSITE" id="PS00455">
    <property type="entry name" value="AMP_BINDING"/>
    <property type="match status" value="1"/>
</dbReference>
<evidence type="ECO:0000259" key="3">
    <source>
        <dbReference type="Pfam" id="PF13193"/>
    </source>
</evidence>
<organism evidence="4 5">
    <name type="scientific">Paenibacillus woosongensis</name>
    <dbReference type="NCBI Taxonomy" id="307580"/>
    <lineage>
        <taxon>Bacteria</taxon>
        <taxon>Bacillati</taxon>
        <taxon>Bacillota</taxon>
        <taxon>Bacilli</taxon>
        <taxon>Bacillales</taxon>
        <taxon>Paenibacillaceae</taxon>
        <taxon>Paenibacillus</taxon>
    </lineage>
</organism>
<dbReference type="InterPro" id="IPR025110">
    <property type="entry name" value="AMP-bd_C"/>
</dbReference>
<dbReference type="PANTHER" id="PTHR43767">
    <property type="entry name" value="LONG-CHAIN-FATTY-ACID--COA LIGASE"/>
    <property type="match status" value="1"/>
</dbReference>
<dbReference type="InterPro" id="IPR045851">
    <property type="entry name" value="AMP-bd_C_sf"/>
</dbReference>
<dbReference type="GO" id="GO:0016878">
    <property type="term" value="F:acid-thiol ligase activity"/>
    <property type="evidence" value="ECO:0007669"/>
    <property type="project" value="UniProtKB-ARBA"/>
</dbReference>
<name>A0A7X3CQD7_9BACL</name>
<gene>
    <name evidence="4" type="ORF">GNP95_22860</name>
</gene>
<dbReference type="InterPro" id="IPR042099">
    <property type="entry name" value="ANL_N_sf"/>
</dbReference>
<protein>
    <submittedName>
        <fullName evidence="4">AMP-binding protein</fullName>
    </submittedName>
</protein>
<evidence type="ECO:0000256" key="1">
    <source>
        <dbReference type="SAM" id="MobiDB-lite"/>
    </source>
</evidence>
<comment type="caution">
    <text evidence="4">The sequence shown here is derived from an EMBL/GenBank/DDBJ whole genome shotgun (WGS) entry which is preliminary data.</text>
</comment>
<dbReference type="PANTHER" id="PTHR43767:SF1">
    <property type="entry name" value="NONRIBOSOMAL PEPTIDE SYNTHASE PES1 (EUROFUNG)-RELATED"/>
    <property type="match status" value="1"/>
</dbReference>
<dbReference type="RefSeq" id="WP_155613165.1">
    <property type="nucleotide sequence ID" value="NZ_WNZW01000016.1"/>
</dbReference>
<dbReference type="SUPFAM" id="SSF56801">
    <property type="entry name" value="Acetyl-CoA synthetase-like"/>
    <property type="match status" value="1"/>
</dbReference>
<proteinExistence type="predicted"/>
<dbReference type="OrthoDB" id="9757771at2"/>
<evidence type="ECO:0000259" key="2">
    <source>
        <dbReference type="Pfam" id="PF00501"/>
    </source>
</evidence>
<dbReference type="Proteomes" id="UP000447876">
    <property type="component" value="Unassembled WGS sequence"/>
</dbReference>
<feature type="region of interest" description="Disordered" evidence="1">
    <location>
        <begin position="139"/>
        <end position="159"/>
    </location>
</feature>
<reference evidence="4 5" key="1">
    <citation type="submission" date="2019-11" db="EMBL/GenBank/DDBJ databases">
        <title>Draft genome sequences of five Paenibacillus species of dairy origin.</title>
        <authorList>
            <person name="Olajide A.M."/>
            <person name="Chen S."/>
            <person name="Lapointe G."/>
        </authorList>
    </citation>
    <scope>NUCLEOTIDE SEQUENCE [LARGE SCALE GENOMIC DNA]</scope>
    <source>
        <strain evidence="4 5">12CR55</strain>
    </source>
</reference>
<evidence type="ECO:0000313" key="5">
    <source>
        <dbReference type="Proteomes" id="UP000447876"/>
    </source>
</evidence>
<dbReference type="AlphaFoldDB" id="A0A7X3CQD7"/>
<dbReference type="InterPro" id="IPR050237">
    <property type="entry name" value="ATP-dep_AMP-bd_enzyme"/>
</dbReference>
<dbReference type="Pfam" id="PF00501">
    <property type="entry name" value="AMP-binding"/>
    <property type="match status" value="1"/>
</dbReference>
<feature type="domain" description="AMP-binding enzyme C-terminal" evidence="3">
    <location>
        <begin position="427"/>
        <end position="502"/>
    </location>
</feature>
<evidence type="ECO:0000313" key="4">
    <source>
        <dbReference type="EMBL" id="MUG47789.1"/>
    </source>
</evidence>
<dbReference type="Gene3D" id="3.30.300.30">
    <property type="match status" value="1"/>
</dbReference>
<dbReference type="InterPro" id="IPR000873">
    <property type="entry name" value="AMP-dep_synth/lig_dom"/>
</dbReference>
<dbReference type="EMBL" id="WNZW01000016">
    <property type="protein sequence ID" value="MUG47789.1"/>
    <property type="molecule type" value="Genomic_DNA"/>
</dbReference>
<sequence>MLITEAVQTHAARQPEKTALVVDHRRLTYQELDKAINEAACELMAFENSFNEAGHTLVGFLLHNSVEFVQYFLAAAKLGICSALFDPKWADANIEAILEECRPAILVVGIDLLPRLASVPDTTKLIVIDSDSAVQEEIRGHSREGNTAPARAGFAGHRFPRNSTPDSIFYMGFTSGTTGMPKGFLRAQHSWLESFAQAKEAFGLSEADHVLGTGPLVHSLTIYAAIQTLYLGGTFYLPRRFKAAPALAMLEACPITHIYLVPTIFEALYYEAISQTPVFAAPQVKSLITTGDKWTPESKVKAGEVFPQAGIYEFYGASELSFVTVLDPAGNEARPDSIGKPFNGVEVSLRKPDGTEAGAGEVGQIFIRSGMIFSGYFNHADETKQVIHGEWATVGDLAMRDSEGFLYMVGRSNNMIISGGLNIYPEEIEKILLSLEEIEEAIVAGLPDAYWGQKVVALVKAKQDAVISDQDIMAHCRKRLASYKCPKEILRVESFPYTNSGKISRASIHDWLAGRVV</sequence>
<dbReference type="Pfam" id="PF13193">
    <property type="entry name" value="AMP-binding_C"/>
    <property type="match status" value="1"/>
</dbReference>